<organism evidence="1 2">
    <name type="scientific">Dentiscutata erythropus</name>
    <dbReference type="NCBI Taxonomy" id="1348616"/>
    <lineage>
        <taxon>Eukaryota</taxon>
        <taxon>Fungi</taxon>
        <taxon>Fungi incertae sedis</taxon>
        <taxon>Mucoromycota</taxon>
        <taxon>Glomeromycotina</taxon>
        <taxon>Glomeromycetes</taxon>
        <taxon>Diversisporales</taxon>
        <taxon>Gigasporaceae</taxon>
        <taxon>Dentiscutata</taxon>
    </lineage>
</organism>
<comment type="caution">
    <text evidence="1">The sequence shown here is derived from an EMBL/GenBank/DDBJ whole genome shotgun (WGS) entry which is preliminary data.</text>
</comment>
<evidence type="ECO:0000313" key="2">
    <source>
        <dbReference type="Proteomes" id="UP000789405"/>
    </source>
</evidence>
<sequence>FRKNGVWKEWYQERESWCWESGVVENWCLERGWYQKRMVSRKGGVGKDLSLEKRLLLATTKTSKMITPVTAKEAPRMTTYQKSCNTKSNDISKATVTLKAITTLKQRFNR</sequence>
<gene>
    <name evidence="1" type="ORF">DERYTH_LOCUS18067</name>
</gene>
<reference evidence="1" key="1">
    <citation type="submission" date="2021-06" db="EMBL/GenBank/DDBJ databases">
        <authorList>
            <person name="Kallberg Y."/>
            <person name="Tangrot J."/>
            <person name="Rosling A."/>
        </authorList>
    </citation>
    <scope>NUCLEOTIDE SEQUENCE</scope>
    <source>
        <strain evidence="1">MA453B</strain>
    </source>
</reference>
<dbReference type="Proteomes" id="UP000789405">
    <property type="component" value="Unassembled WGS sequence"/>
</dbReference>
<keyword evidence="2" id="KW-1185">Reference proteome</keyword>
<proteinExistence type="predicted"/>
<evidence type="ECO:0000313" key="1">
    <source>
        <dbReference type="EMBL" id="CAG8763780.1"/>
    </source>
</evidence>
<dbReference type="AlphaFoldDB" id="A0A9N9J5J8"/>
<dbReference type="EMBL" id="CAJVPY010017800">
    <property type="protein sequence ID" value="CAG8763780.1"/>
    <property type="molecule type" value="Genomic_DNA"/>
</dbReference>
<accession>A0A9N9J5J8</accession>
<feature type="non-terminal residue" evidence="1">
    <location>
        <position position="110"/>
    </location>
</feature>
<protein>
    <submittedName>
        <fullName evidence="1">22536_t:CDS:1</fullName>
    </submittedName>
</protein>
<name>A0A9N9J5J8_9GLOM</name>